<gene>
    <name evidence="1" type="ORF">LMANV2_240140</name>
</gene>
<name>A0AAQ1SN50_LEPIR</name>
<organism evidence="1 2">
    <name type="scientific">Leptospira interrogans serovar Manilae</name>
    <dbReference type="NCBI Taxonomy" id="214675"/>
    <lineage>
        <taxon>Bacteria</taxon>
        <taxon>Pseudomonadati</taxon>
        <taxon>Spirochaetota</taxon>
        <taxon>Spirochaetia</taxon>
        <taxon>Leptospirales</taxon>
        <taxon>Leptospiraceae</taxon>
        <taxon>Leptospira</taxon>
    </lineage>
</organism>
<proteinExistence type="predicted"/>
<dbReference type="EMBL" id="OEJX01000017">
    <property type="protein sequence ID" value="SOR61088.1"/>
    <property type="molecule type" value="Genomic_DNA"/>
</dbReference>
<reference evidence="1 2" key="1">
    <citation type="submission" date="2017-11" db="EMBL/GenBank/DDBJ databases">
        <authorList>
            <person name="Lechat P."/>
        </authorList>
    </citation>
    <scope>NUCLEOTIDE SEQUENCE [LARGE SCALE GENOMIC DNA]</scope>
    <source>
        <strain evidence="1">L495</strain>
    </source>
</reference>
<evidence type="ECO:0000313" key="1">
    <source>
        <dbReference type="EMBL" id="SOR61088.1"/>
    </source>
</evidence>
<dbReference type="AlphaFoldDB" id="A0AAQ1SN50"/>
<dbReference type="Proteomes" id="UP000234460">
    <property type="component" value="Chromosome LMANV2"/>
</dbReference>
<accession>A0AAQ1SN50</accession>
<comment type="caution">
    <text evidence="1">The sequence shown here is derived from an EMBL/GenBank/DDBJ whole genome shotgun (WGS) entry which is preliminary data.</text>
</comment>
<protein>
    <submittedName>
        <fullName evidence="1">Uncharacterized protein</fullName>
    </submittedName>
</protein>
<evidence type="ECO:0000313" key="2">
    <source>
        <dbReference type="Proteomes" id="UP000234460"/>
    </source>
</evidence>
<sequence length="71" mass="8098">MNSATIGKPDSLALVNKLHTGSIIQQFSLISIYYESETLNLKGRSVEFSLHRFILHSTRFMLNQSLIFVKI</sequence>